<sequence>MWRVPPGRPDTLLFLPELEAGTSSYLHPVSESDLKAGETCCSSRRIDLVCLPEFADVALELMAAHKLVHGQTQAQAKELF</sequence>
<reference evidence="1 2" key="1">
    <citation type="submission" date="2022-05" db="EMBL/GenBank/DDBJ databases">
        <authorList>
            <consortium name="Genoscope - CEA"/>
            <person name="William W."/>
        </authorList>
    </citation>
    <scope>NUCLEOTIDE SEQUENCE [LARGE SCALE GENOMIC DNA]</scope>
</reference>
<organism evidence="1 2">
    <name type="scientific">Porites evermanni</name>
    <dbReference type="NCBI Taxonomy" id="104178"/>
    <lineage>
        <taxon>Eukaryota</taxon>
        <taxon>Metazoa</taxon>
        <taxon>Cnidaria</taxon>
        <taxon>Anthozoa</taxon>
        <taxon>Hexacorallia</taxon>
        <taxon>Scleractinia</taxon>
        <taxon>Fungiina</taxon>
        <taxon>Poritidae</taxon>
        <taxon>Porites</taxon>
    </lineage>
</organism>
<dbReference type="Proteomes" id="UP001159427">
    <property type="component" value="Unassembled WGS sequence"/>
</dbReference>
<accession>A0ABN8SJD6</accession>
<dbReference type="EMBL" id="CALNXI010002835">
    <property type="protein sequence ID" value="CAH3191023.1"/>
    <property type="molecule type" value="Genomic_DNA"/>
</dbReference>
<gene>
    <name evidence="1" type="ORF">PEVE_00021183</name>
</gene>
<comment type="caution">
    <text evidence="1">The sequence shown here is derived from an EMBL/GenBank/DDBJ whole genome shotgun (WGS) entry which is preliminary data.</text>
</comment>
<evidence type="ECO:0000313" key="2">
    <source>
        <dbReference type="Proteomes" id="UP001159427"/>
    </source>
</evidence>
<name>A0ABN8SJD6_9CNID</name>
<protein>
    <submittedName>
        <fullName evidence="1">Uncharacterized protein</fullName>
    </submittedName>
</protein>
<keyword evidence="2" id="KW-1185">Reference proteome</keyword>
<evidence type="ECO:0000313" key="1">
    <source>
        <dbReference type="EMBL" id="CAH3191023.1"/>
    </source>
</evidence>
<proteinExistence type="predicted"/>